<sequence length="58" mass="6081">MSALCDSACALLSAIPPVPRSADFVGRVYDRLSSLLAPWPVVSVSFIAKQCMALVTVG</sequence>
<accession>A0A6J5TJL1</accession>
<reference evidence="1 2" key="1">
    <citation type="submission" date="2020-05" db="EMBL/GenBank/DDBJ databases">
        <authorList>
            <person name="Campoy J."/>
            <person name="Schneeberger K."/>
            <person name="Spophaly S."/>
        </authorList>
    </citation>
    <scope>NUCLEOTIDE SEQUENCE [LARGE SCALE GENOMIC DNA]</scope>
    <source>
        <strain evidence="1">PruArmRojPasFocal</strain>
    </source>
</reference>
<protein>
    <submittedName>
        <fullName evidence="1">Uncharacterized protein</fullName>
    </submittedName>
</protein>
<dbReference type="Proteomes" id="UP000507222">
    <property type="component" value="Unassembled WGS sequence"/>
</dbReference>
<evidence type="ECO:0000313" key="1">
    <source>
        <dbReference type="EMBL" id="CAB4263155.1"/>
    </source>
</evidence>
<dbReference type="AlphaFoldDB" id="A0A6J5TJL1"/>
<gene>
    <name evidence="1" type="ORF">CURHAP_LOCUS2909</name>
</gene>
<organism evidence="1 2">
    <name type="scientific">Prunus armeniaca</name>
    <name type="common">Apricot</name>
    <name type="synonym">Armeniaca vulgaris</name>
    <dbReference type="NCBI Taxonomy" id="36596"/>
    <lineage>
        <taxon>Eukaryota</taxon>
        <taxon>Viridiplantae</taxon>
        <taxon>Streptophyta</taxon>
        <taxon>Embryophyta</taxon>
        <taxon>Tracheophyta</taxon>
        <taxon>Spermatophyta</taxon>
        <taxon>Magnoliopsida</taxon>
        <taxon>eudicotyledons</taxon>
        <taxon>Gunneridae</taxon>
        <taxon>Pentapetalae</taxon>
        <taxon>rosids</taxon>
        <taxon>fabids</taxon>
        <taxon>Rosales</taxon>
        <taxon>Rosaceae</taxon>
        <taxon>Amygdaloideae</taxon>
        <taxon>Amygdaleae</taxon>
        <taxon>Prunus</taxon>
    </lineage>
</organism>
<proteinExistence type="predicted"/>
<dbReference type="EMBL" id="CAEKDK010000001">
    <property type="protein sequence ID" value="CAB4263155.1"/>
    <property type="molecule type" value="Genomic_DNA"/>
</dbReference>
<name>A0A6J5TJL1_PRUAR</name>
<evidence type="ECO:0000313" key="2">
    <source>
        <dbReference type="Proteomes" id="UP000507222"/>
    </source>
</evidence>